<dbReference type="InterPro" id="IPR004869">
    <property type="entry name" value="MMPL_dom"/>
</dbReference>
<evidence type="ECO:0000313" key="10">
    <source>
        <dbReference type="Proteomes" id="UP000431901"/>
    </source>
</evidence>
<evidence type="ECO:0000256" key="6">
    <source>
        <dbReference type="ARBA" id="ARBA00023136"/>
    </source>
</evidence>
<feature type="transmembrane region" description="Helical" evidence="7">
    <location>
        <begin position="211"/>
        <end position="232"/>
    </location>
</feature>
<feature type="transmembrane region" description="Helical" evidence="7">
    <location>
        <begin position="637"/>
        <end position="654"/>
    </location>
</feature>
<feature type="transmembrane region" description="Helical" evidence="7">
    <location>
        <begin position="520"/>
        <end position="541"/>
    </location>
</feature>
<keyword evidence="3" id="KW-1003">Cell membrane</keyword>
<dbReference type="AlphaFoldDB" id="A0A6I4W920"/>
<sequence>MALVIAAVWGTGVFGALSSAGGFTTPGSESAAAVDAAEKALGRDTTDVVVIYRAPQGKNIDDPSVRAAVDRQLGALPEDKVASAATYWSTRSPALVSHDRTATYAALRLAGATDQARSDAYEALKPRLEHADGLTVRLGGPVATEAAVNDRVSADLGRAESLSLPILLILLVVIFGGLVAASLPLVIGGVAILGSFTALHVLTAVTDVSIFAVNITTFLGLGLAIDYGLFIVSRFREELDGPDGVEGALGRTMATAGRTVLVSGVTVAVSLAGLTLFPQMFLRSMGFGGVATVLVCAAAALTVLPVLLALLGRRVDALSFRRRKPAPKPEEQGFWYWLGRGVMRRPVLALAGIVVVLLALGSPLLRISWSGNDARVLPAGAETRVAADALQHDFPGGATTPIRVIVTGMQRPGDVTGFAGTLARIPGVAGADVARVRGGAAEIDVRYPGDPNSGTARRVVADVRAAAPPPGARVLVGGETAELTDSLSALGSRLPWLGLTVGLATFVLLFLAFGSVVLPLKAIVMTALSLSATFGIVVQIFQEGTLSDVLGFTATGMLNPAMPILMVAMLFGLTMDYEVFLLSRVRERYDATGDVTASVASGLQRTGQIITGAAALFIVVMGAFSTSGVSFIKMTGVGMVVAIALDATLVRMLLVPAAMRLLGRVNWWSPGPLARLYHRYGIREEAAPPPALEPAGT</sequence>
<keyword evidence="10" id="KW-1185">Reference proteome</keyword>
<dbReference type="PROSITE" id="PS50156">
    <property type="entry name" value="SSD"/>
    <property type="match status" value="1"/>
</dbReference>
<comment type="subcellular location">
    <subcellularLocation>
        <location evidence="1">Cell membrane</location>
        <topology evidence="1">Multi-pass membrane protein</topology>
    </subcellularLocation>
</comment>
<evidence type="ECO:0000256" key="4">
    <source>
        <dbReference type="ARBA" id="ARBA00022692"/>
    </source>
</evidence>
<dbReference type="Proteomes" id="UP000431901">
    <property type="component" value="Unassembled WGS sequence"/>
</dbReference>
<organism evidence="9 10">
    <name type="scientific">Actinomadura rayongensis</name>
    <dbReference type="NCBI Taxonomy" id="1429076"/>
    <lineage>
        <taxon>Bacteria</taxon>
        <taxon>Bacillati</taxon>
        <taxon>Actinomycetota</taxon>
        <taxon>Actinomycetes</taxon>
        <taxon>Streptosporangiales</taxon>
        <taxon>Thermomonosporaceae</taxon>
        <taxon>Actinomadura</taxon>
    </lineage>
</organism>
<feature type="transmembrane region" description="Helical" evidence="7">
    <location>
        <begin position="162"/>
        <end position="180"/>
    </location>
</feature>
<feature type="transmembrane region" description="Helical" evidence="7">
    <location>
        <begin position="260"/>
        <end position="281"/>
    </location>
</feature>
<feature type="transmembrane region" description="Helical" evidence="7">
    <location>
        <begin position="347"/>
        <end position="369"/>
    </location>
</feature>
<proteinExistence type="inferred from homology"/>
<feature type="transmembrane region" description="Helical" evidence="7">
    <location>
        <begin position="494"/>
        <end position="513"/>
    </location>
</feature>
<reference evidence="9 10" key="1">
    <citation type="submission" date="2019-12" db="EMBL/GenBank/DDBJ databases">
        <title>Nocardia macrotermitis sp. nov. and Nocardia aurantia sp. nov., isolated from the gut of the fungus growing-termite Macrotermes natalensis.</title>
        <authorList>
            <person name="Christine B."/>
            <person name="Rene B."/>
        </authorList>
    </citation>
    <scope>NUCLEOTIDE SEQUENCE [LARGE SCALE GENOMIC DNA]</scope>
    <source>
        <strain evidence="9 10">DSM 102126</strain>
    </source>
</reference>
<feature type="transmembrane region" description="Helical" evidence="7">
    <location>
        <begin position="561"/>
        <end position="582"/>
    </location>
</feature>
<dbReference type="PANTHER" id="PTHR33406">
    <property type="entry name" value="MEMBRANE PROTEIN MJ1562-RELATED"/>
    <property type="match status" value="1"/>
</dbReference>
<comment type="similarity">
    <text evidence="2">Belongs to the resistance-nodulation-cell division (RND) (TC 2.A.6) family. MmpL subfamily.</text>
</comment>
<evidence type="ECO:0000256" key="7">
    <source>
        <dbReference type="SAM" id="Phobius"/>
    </source>
</evidence>
<protein>
    <submittedName>
        <fullName evidence="9">MMPL family transporter</fullName>
    </submittedName>
</protein>
<evidence type="ECO:0000259" key="8">
    <source>
        <dbReference type="PROSITE" id="PS50156"/>
    </source>
</evidence>
<evidence type="ECO:0000256" key="5">
    <source>
        <dbReference type="ARBA" id="ARBA00022989"/>
    </source>
</evidence>
<keyword evidence="4 7" id="KW-0812">Transmembrane</keyword>
<dbReference type="InterPro" id="IPR050545">
    <property type="entry name" value="Mycobact_MmpL"/>
</dbReference>
<keyword evidence="5 7" id="KW-1133">Transmembrane helix</keyword>
<evidence type="ECO:0000256" key="3">
    <source>
        <dbReference type="ARBA" id="ARBA00022475"/>
    </source>
</evidence>
<evidence type="ECO:0000256" key="2">
    <source>
        <dbReference type="ARBA" id="ARBA00010157"/>
    </source>
</evidence>
<feature type="transmembrane region" description="Helical" evidence="7">
    <location>
        <begin position="287"/>
        <end position="312"/>
    </location>
</feature>
<dbReference type="Pfam" id="PF03176">
    <property type="entry name" value="MMPL"/>
    <property type="match status" value="2"/>
</dbReference>
<dbReference type="Gene3D" id="1.20.1640.10">
    <property type="entry name" value="Multidrug efflux transporter AcrB transmembrane domain"/>
    <property type="match status" value="2"/>
</dbReference>
<dbReference type="PANTHER" id="PTHR33406:SF11">
    <property type="entry name" value="MEMBRANE PROTEIN SCO6666-RELATED"/>
    <property type="match status" value="1"/>
</dbReference>
<evidence type="ECO:0000313" key="9">
    <source>
        <dbReference type="EMBL" id="MXQ63222.1"/>
    </source>
</evidence>
<dbReference type="SUPFAM" id="SSF82866">
    <property type="entry name" value="Multidrug efflux transporter AcrB transmembrane domain"/>
    <property type="match status" value="2"/>
</dbReference>
<accession>A0A6I4W920</accession>
<name>A0A6I4W920_9ACTN</name>
<comment type="caution">
    <text evidence="9">The sequence shown here is derived from an EMBL/GenBank/DDBJ whole genome shotgun (WGS) entry which is preliminary data.</text>
</comment>
<keyword evidence="6 7" id="KW-0472">Membrane</keyword>
<gene>
    <name evidence="9" type="ORF">GQ466_04165</name>
</gene>
<dbReference type="EMBL" id="WUTW01000001">
    <property type="protein sequence ID" value="MXQ63222.1"/>
    <property type="molecule type" value="Genomic_DNA"/>
</dbReference>
<dbReference type="GO" id="GO:0005886">
    <property type="term" value="C:plasma membrane"/>
    <property type="evidence" value="ECO:0007669"/>
    <property type="project" value="UniProtKB-SubCell"/>
</dbReference>
<evidence type="ECO:0000256" key="1">
    <source>
        <dbReference type="ARBA" id="ARBA00004651"/>
    </source>
</evidence>
<dbReference type="InterPro" id="IPR000731">
    <property type="entry name" value="SSD"/>
</dbReference>
<feature type="transmembrane region" description="Helical" evidence="7">
    <location>
        <begin position="609"/>
        <end position="631"/>
    </location>
</feature>
<feature type="domain" description="SSD" evidence="8">
    <location>
        <begin position="179"/>
        <end position="310"/>
    </location>
</feature>
<dbReference type="OrthoDB" id="7051771at2"/>